<reference evidence="8 9" key="1">
    <citation type="submission" date="2015-06" db="EMBL/GenBank/DDBJ databases">
        <title>Genome sequencing of Thermotogales isolates from hydrothermal vents.</title>
        <authorList>
            <person name="Haverkamp T.H."/>
            <person name="Kublanov I.V."/>
            <person name="Nesbo C.L."/>
        </authorList>
    </citation>
    <scope>NUCLEOTIDE SEQUENCE [LARGE SCALE GENOMIC DNA]</scope>
    <source>
        <strain evidence="9">ik275mar</strain>
    </source>
</reference>
<sequence>MSLSTFFVTYFTWILLTGYSNVSELIVGFFVSLVISMIFKKYYGIKFDKLFLVRFVKFVLIYLPVFIWEMIKANFDVAVRVLNPKLPINPGFVKLNTNLTKDSSKFALANSITLTPGTLTLDVKEDVLYVHWIDVKTTEEGEKKKYISEKFEKILKGVFE</sequence>
<keyword evidence="3" id="KW-1003">Cell membrane</keyword>
<evidence type="ECO:0000256" key="1">
    <source>
        <dbReference type="ARBA" id="ARBA00004651"/>
    </source>
</evidence>
<protein>
    <submittedName>
        <fullName evidence="8">Cation:proton antiporter</fullName>
    </submittedName>
</protein>
<name>A0ABX3IFJ6_9BACT</name>
<keyword evidence="6 7" id="KW-0472">Membrane</keyword>
<evidence type="ECO:0000313" key="9">
    <source>
        <dbReference type="Proteomes" id="UP000242616"/>
    </source>
</evidence>
<evidence type="ECO:0000256" key="4">
    <source>
        <dbReference type="ARBA" id="ARBA00022692"/>
    </source>
</evidence>
<proteinExistence type="inferred from homology"/>
<dbReference type="PANTHER" id="PTHR34584:SF1">
    <property type="entry name" value="NA(+)_H(+) ANTIPORTER SUBUNIT E1"/>
    <property type="match status" value="1"/>
</dbReference>
<keyword evidence="5 7" id="KW-1133">Transmembrane helix</keyword>
<dbReference type="RefSeq" id="WP_075666243.1">
    <property type="nucleotide sequence ID" value="NZ_LBFC01000022.1"/>
</dbReference>
<accession>A0ABX3IFJ6</accession>
<comment type="subcellular location">
    <subcellularLocation>
        <location evidence="1">Cell membrane</location>
        <topology evidence="1">Multi-pass membrane protein</topology>
    </subcellularLocation>
</comment>
<evidence type="ECO:0000256" key="3">
    <source>
        <dbReference type="ARBA" id="ARBA00022475"/>
    </source>
</evidence>
<dbReference type="Proteomes" id="UP000242616">
    <property type="component" value="Unassembled WGS sequence"/>
</dbReference>
<evidence type="ECO:0000256" key="2">
    <source>
        <dbReference type="ARBA" id="ARBA00006228"/>
    </source>
</evidence>
<comment type="similarity">
    <text evidence="2">Belongs to the CPA3 antiporters (TC 2.A.63) subunit E family.</text>
</comment>
<dbReference type="PIRSF" id="PIRSF019239">
    <property type="entry name" value="MrpE"/>
    <property type="match status" value="1"/>
</dbReference>
<gene>
    <name evidence="8" type="ORF">XJ44_06800</name>
</gene>
<evidence type="ECO:0000256" key="6">
    <source>
        <dbReference type="ARBA" id="ARBA00023136"/>
    </source>
</evidence>
<dbReference type="InterPro" id="IPR002758">
    <property type="entry name" value="Cation_antiport_E"/>
</dbReference>
<feature type="transmembrane region" description="Helical" evidence="7">
    <location>
        <begin position="12"/>
        <end position="39"/>
    </location>
</feature>
<dbReference type="EMBL" id="LBFC01000022">
    <property type="protein sequence ID" value="ONN26583.1"/>
    <property type="molecule type" value="Genomic_DNA"/>
</dbReference>
<evidence type="ECO:0000256" key="7">
    <source>
        <dbReference type="SAM" id="Phobius"/>
    </source>
</evidence>
<evidence type="ECO:0000256" key="5">
    <source>
        <dbReference type="ARBA" id="ARBA00022989"/>
    </source>
</evidence>
<organism evidence="8 9">
    <name type="scientific">Thermosipho affectus</name>
    <dbReference type="NCBI Taxonomy" id="660294"/>
    <lineage>
        <taxon>Bacteria</taxon>
        <taxon>Thermotogati</taxon>
        <taxon>Thermotogota</taxon>
        <taxon>Thermotogae</taxon>
        <taxon>Thermotogales</taxon>
        <taxon>Fervidobacteriaceae</taxon>
        <taxon>Thermosipho</taxon>
    </lineage>
</organism>
<comment type="caution">
    <text evidence="8">The sequence shown here is derived from an EMBL/GenBank/DDBJ whole genome shotgun (WGS) entry which is preliminary data.</text>
</comment>
<evidence type="ECO:0000313" key="8">
    <source>
        <dbReference type="EMBL" id="ONN26583.1"/>
    </source>
</evidence>
<feature type="transmembrane region" description="Helical" evidence="7">
    <location>
        <begin position="51"/>
        <end position="71"/>
    </location>
</feature>
<dbReference type="PANTHER" id="PTHR34584">
    <property type="entry name" value="NA(+)/H(+) ANTIPORTER SUBUNIT E1"/>
    <property type="match status" value="1"/>
</dbReference>
<dbReference type="Pfam" id="PF01899">
    <property type="entry name" value="MNHE"/>
    <property type="match status" value="1"/>
</dbReference>
<keyword evidence="9" id="KW-1185">Reference proteome</keyword>
<keyword evidence="4 7" id="KW-0812">Transmembrane</keyword>